<dbReference type="SUPFAM" id="SSF50952">
    <property type="entry name" value="Soluble quinoprotein glucose dehydrogenase"/>
    <property type="match status" value="1"/>
</dbReference>
<protein>
    <submittedName>
        <fullName evidence="11">Soluble aldose sugar dehydrogenase YliI</fullName>
        <ecNumber evidence="11">1.1.5.-</ecNumber>
    </submittedName>
</protein>
<dbReference type="PANTHER" id="PTHR19328">
    <property type="entry name" value="HEDGEHOG-INTERACTING PROTEIN"/>
    <property type="match status" value="1"/>
</dbReference>
<dbReference type="Gene3D" id="2.60.40.420">
    <property type="entry name" value="Cupredoxins - blue copper proteins"/>
    <property type="match status" value="1"/>
</dbReference>
<dbReference type="GO" id="GO:0016491">
    <property type="term" value="F:oxidoreductase activity"/>
    <property type="evidence" value="ECO:0007669"/>
    <property type="project" value="UniProtKB-KW"/>
</dbReference>
<dbReference type="Pfam" id="PF00127">
    <property type="entry name" value="Copper-bind"/>
    <property type="match status" value="1"/>
</dbReference>
<feature type="binding site" evidence="7">
    <location>
        <position position="502"/>
    </location>
    <ligand>
        <name>Cu cation</name>
        <dbReference type="ChEBI" id="CHEBI:23378"/>
    </ligand>
</feature>
<dbReference type="InterPro" id="IPR008972">
    <property type="entry name" value="Cupredoxin"/>
</dbReference>
<dbReference type="GO" id="GO:0042597">
    <property type="term" value="C:periplasmic space"/>
    <property type="evidence" value="ECO:0007669"/>
    <property type="project" value="UniProtKB-SubCell"/>
</dbReference>
<name>A0A654LXF7_9ARCH</name>
<evidence type="ECO:0000259" key="10">
    <source>
        <dbReference type="Pfam" id="PF07995"/>
    </source>
</evidence>
<evidence type="ECO:0000259" key="9">
    <source>
        <dbReference type="Pfam" id="PF00127"/>
    </source>
</evidence>
<evidence type="ECO:0000313" key="11">
    <source>
        <dbReference type="EMBL" id="ALI34921.1"/>
    </source>
</evidence>
<feature type="domain" description="Blue (type 1) copper" evidence="9">
    <location>
        <begin position="477"/>
        <end position="555"/>
    </location>
</feature>
<dbReference type="Proteomes" id="UP000058925">
    <property type="component" value="Chromosome"/>
</dbReference>
<evidence type="ECO:0000256" key="1">
    <source>
        <dbReference type="ARBA" id="ARBA00004418"/>
    </source>
</evidence>
<dbReference type="PANTHER" id="PTHR19328:SF13">
    <property type="entry name" value="HIPL1 PROTEIN"/>
    <property type="match status" value="1"/>
</dbReference>
<evidence type="ECO:0000256" key="5">
    <source>
        <dbReference type="ARBA" id="ARBA00022982"/>
    </source>
</evidence>
<feature type="binding site" evidence="7">
    <location>
        <position position="543"/>
    </location>
    <ligand>
        <name>Cu cation</name>
        <dbReference type="ChEBI" id="CHEBI:23378"/>
    </ligand>
</feature>
<evidence type="ECO:0000256" key="3">
    <source>
        <dbReference type="ARBA" id="ARBA00022723"/>
    </source>
</evidence>
<dbReference type="AlphaFoldDB" id="A0A654LXF7"/>
<keyword evidence="6 7" id="KW-0186">Copper</keyword>
<dbReference type="InterPro" id="IPR000923">
    <property type="entry name" value="BlueCu_1"/>
</dbReference>
<dbReference type="SUPFAM" id="SSF49503">
    <property type="entry name" value="Cupredoxins"/>
    <property type="match status" value="1"/>
</dbReference>
<accession>A0A654LXF7</accession>
<proteinExistence type="predicted"/>
<dbReference type="Gene3D" id="2.120.10.30">
    <property type="entry name" value="TolB, C-terminal domain"/>
    <property type="match status" value="1"/>
</dbReference>
<gene>
    <name evidence="11" type="primary">yliI_1</name>
    <name evidence="11" type="ORF">NMY3_00712</name>
</gene>
<dbReference type="InterPro" id="IPR002386">
    <property type="entry name" value="Amicyanin/Pseudoazurin"/>
</dbReference>
<organism evidence="11 12">
    <name type="scientific">Candidatus Nitrosocosmicus oleophilus</name>
    <dbReference type="NCBI Taxonomy" id="1353260"/>
    <lineage>
        <taxon>Archaea</taxon>
        <taxon>Nitrososphaerota</taxon>
        <taxon>Nitrososphaeria</taxon>
        <taxon>Nitrososphaerales</taxon>
        <taxon>Nitrososphaeraceae</taxon>
        <taxon>Candidatus Nitrosocosmicus</taxon>
    </lineage>
</organism>
<dbReference type="KEGG" id="taa:NMY3_00712"/>
<feature type="domain" description="Glucose/Sorbosone dehydrogenase" evidence="10">
    <location>
        <begin position="62"/>
        <end position="432"/>
    </location>
</feature>
<comment type="cofactor">
    <cofactor evidence="7">
        <name>Cu cation</name>
        <dbReference type="ChEBI" id="CHEBI:23378"/>
    </cofactor>
    <text evidence="7">Binds 1 copper ion per subunit.</text>
</comment>
<dbReference type="InterPro" id="IPR011041">
    <property type="entry name" value="Quinoprot_gluc/sorb_DH_b-prop"/>
</dbReference>
<feature type="region of interest" description="Disordered" evidence="8">
    <location>
        <begin position="554"/>
        <end position="578"/>
    </location>
</feature>
<evidence type="ECO:0000313" key="12">
    <source>
        <dbReference type="Proteomes" id="UP000058925"/>
    </source>
</evidence>
<keyword evidence="2" id="KW-0813">Transport</keyword>
<sequence length="578" mass="63103">MYQSHNIQAFPVFSFFVFLLISSSFCSTIQLSYGAYAKAPRSPYGPTVNDDTLTVEKVTDNLDIPTSMAFLGPNDILVTEKTTGKVMRILDGLVMPQPVLDVPVASLIERGLLGIAVSKNIAEGKTYVFLYYTESGDGIDESDANNLVDPLGNRLYRYEFVDSRLINPVLLLDLTAIPPNTRGEHNGGKIRIGPDDNVYLIVGEVGGHRTQAQNVFDGPAPNGLGGVLRISQDGGIVDPDNPIFGDGLPLNVYYAMGIRNSFGMDFDPLTGNLWDTENGPDTGDEINLVFPGFNSGWVQIQGYEDDDLLENEASEANLTEFGNSEYADPKFVWDTTIGITALKFLNSDKLGKEYQNNMFVGDINNGLLYRFTLNEDRDNIFINDTFVGDIDSLDDNEINDPKENQPIIFGQGFGGITDIQVGPDGYLYVSSYSGSLYKILPVSESTTPKNQPNLTPQNTTLTNQTVSAVILGIDGDDSYSPEPIEIRAGQTVTWHNGDTISHTVTSGQDGDLDEGILFDSDAIIPNQDYSLTFDTPGEFDYYCIYHPTMVGEVTVSGPDASTSTSEDSTDEESDEEDG</sequence>
<dbReference type="PRINTS" id="PR00155">
    <property type="entry name" value="AMICYANIN"/>
</dbReference>
<comment type="subcellular location">
    <subcellularLocation>
        <location evidence="1">Periplasm</location>
    </subcellularLocation>
</comment>
<dbReference type="EC" id="1.1.5.-" evidence="11"/>
<evidence type="ECO:0000256" key="4">
    <source>
        <dbReference type="ARBA" id="ARBA00022764"/>
    </source>
</evidence>
<evidence type="ECO:0000256" key="8">
    <source>
        <dbReference type="SAM" id="MobiDB-lite"/>
    </source>
</evidence>
<evidence type="ECO:0000256" key="7">
    <source>
        <dbReference type="PIRSR" id="PIRSR602386-1"/>
    </source>
</evidence>
<feature type="binding site" evidence="7">
    <location>
        <position position="546"/>
    </location>
    <ligand>
        <name>Cu cation</name>
        <dbReference type="ChEBI" id="CHEBI:23378"/>
    </ligand>
</feature>
<dbReference type="InterPro" id="IPR012938">
    <property type="entry name" value="Glc/Sorbosone_DH"/>
</dbReference>
<dbReference type="Pfam" id="PF07995">
    <property type="entry name" value="GSDH"/>
    <property type="match status" value="1"/>
</dbReference>
<evidence type="ECO:0000256" key="6">
    <source>
        <dbReference type="ARBA" id="ARBA00023008"/>
    </source>
</evidence>
<keyword evidence="4" id="KW-0574">Periplasm</keyword>
<feature type="compositionally biased region" description="Acidic residues" evidence="8">
    <location>
        <begin position="567"/>
        <end position="578"/>
    </location>
</feature>
<dbReference type="GO" id="GO:0005507">
    <property type="term" value="F:copper ion binding"/>
    <property type="evidence" value="ECO:0007669"/>
    <property type="project" value="InterPro"/>
</dbReference>
<keyword evidence="11" id="KW-0560">Oxidoreductase</keyword>
<keyword evidence="5" id="KW-0249">Electron transport</keyword>
<keyword evidence="3 7" id="KW-0479">Metal-binding</keyword>
<keyword evidence="12" id="KW-1185">Reference proteome</keyword>
<dbReference type="EMBL" id="CP012850">
    <property type="protein sequence ID" value="ALI34921.1"/>
    <property type="molecule type" value="Genomic_DNA"/>
</dbReference>
<dbReference type="GO" id="GO:0009055">
    <property type="term" value="F:electron transfer activity"/>
    <property type="evidence" value="ECO:0007669"/>
    <property type="project" value="InterPro"/>
</dbReference>
<evidence type="ECO:0000256" key="2">
    <source>
        <dbReference type="ARBA" id="ARBA00022448"/>
    </source>
</evidence>
<reference evidence="12" key="1">
    <citation type="submission" date="2015-10" db="EMBL/GenBank/DDBJ databases">
        <title>Niche specialization of a soil ammonia-oxidizing archaeon, Candidatus Nitrosocosmicus oleophilus.</title>
        <authorList>
            <person name="Jung M.-Y."/>
            <person name="Rhee S.-K."/>
        </authorList>
    </citation>
    <scope>NUCLEOTIDE SEQUENCE [LARGE SCALE GENOMIC DNA]</scope>
    <source>
        <strain evidence="12">MY3</strain>
    </source>
</reference>
<dbReference type="InterPro" id="IPR011042">
    <property type="entry name" value="6-blade_b-propeller_TolB-like"/>
</dbReference>